<protein>
    <submittedName>
        <fullName evidence="1">Uncharacterized protein</fullName>
    </submittedName>
</protein>
<gene>
    <name evidence="1" type="ORF">MJG53_012016</name>
</gene>
<proteinExistence type="predicted"/>
<organism evidence="1 2">
    <name type="scientific">Ovis ammon polii x Ovis aries</name>
    <dbReference type="NCBI Taxonomy" id="2918886"/>
    <lineage>
        <taxon>Eukaryota</taxon>
        <taxon>Metazoa</taxon>
        <taxon>Chordata</taxon>
        <taxon>Craniata</taxon>
        <taxon>Vertebrata</taxon>
        <taxon>Euteleostomi</taxon>
        <taxon>Mammalia</taxon>
        <taxon>Eutheria</taxon>
        <taxon>Laurasiatheria</taxon>
        <taxon>Artiodactyla</taxon>
        <taxon>Ruminantia</taxon>
        <taxon>Pecora</taxon>
        <taxon>Bovidae</taxon>
        <taxon>Caprinae</taxon>
        <taxon>Ovis</taxon>
    </lineage>
</organism>
<keyword evidence="2" id="KW-1185">Reference proteome</keyword>
<evidence type="ECO:0000313" key="1">
    <source>
        <dbReference type="EMBL" id="KAI4575813.1"/>
    </source>
</evidence>
<sequence>MKKSRQRDGGPVSAGYGVGLEEAGPQQVYDEDFESGEQDAIRQNFKGVFHQTDQGEGVMPRPDGTRQVKSRQPLQGEGTTHARALNQELKTSQRAWSILREQERASEKTLGHPGLCTHGKPTGPQGHAITTVAVVLIKGTATCRQKRHGPSTITMTTINNPGSAPLRVPSPPTKSGTTQYCKILSTLSLTAVLLVPTGSLGTTDRDYLQTPHSSLLVDSLPSALPPPSQDHYLCKKSGRGLPWQSSS</sequence>
<dbReference type="Proteomes" id="UP001057279">
    <property type="component" value="Linkage Group LG13"/>
</dbReference>
<evidence type="ECO:0000313" key="2">
    <source>
        <dbReference type="Proteomes" id="UP001057279"/>
    </source>
</evidence>
<dbReference type="EMBL" id="CM043038">
    <property type="protein sequence ID" value="KAI4575813.1"/>
    <property type="molecule type" value="Genomic_DNA"/>
</dbReference>
<name>A0ACB9UQP9_9CETA</name>
<accession>A0ACB9UQP9</accession>
<comment type="caution">
    <text evidence="1">The sequence shown here is derived from an EMBL/GenBank/DDBJ whole genome shotgun (WGS) entry which is preliminary data.</text>
</comment>
<reference evidence="1" key="1">
    <citation type="submission" date="2022-03" db="EMBL/GenBank/DDBJ databases">
        <title>Genomic analyses of argali, domestic sheep and their hybrids provide insights into chromosomal evolution, heterosis and genetic basis of agronomic traits.</title>
        <authorList>
            <person name="Li M."/>
        </authorList>
    </citation>
    <scope>NUCLEOTIDE SEQUENCE</scope>
    <source>
        <strain evidence="1">F1 hybrid</strain>
    </source>
</reference>